<dbReference type="EMBL" id="JAGSPA010000003">
    <property type="protein sequence ID" value="MBV7257252.1"/>
    <property type="molecule type" value="Genomic_DNA"/>
</dbReference>
<keyword evidence="4" id="KW-1185">Reference proteome</keyword>
<protein>
    <submittedName>
        <fullName evidence="3">SDR family NAD(P)-dependent oxidoreductase</fullName>
    </submittedName>
</protein>
<accession>A0ABS6SHC4</accession>
<evidence type="ECO:0000313" key="3">
    <source>
        <dbReference type="EMBL" id="MBV7257252.1"/>
    </source>
</evidence>
<name>A0ABS6SHC4_9SPHN</name>
<gene>
    <name evidence="3" type="ORF">KCG44_10705</name>
</gene>
<comment type="caution">
    <text evidence="3">The sequence shown here is derived from an EMBL/GenBank/DDBJ whole genome shotgun (WGS) entry which is preliminary data.</text>
</comment>
<dbReference type="PANTHER" id="PTHR44196:SF1">
    <property type="entry name" value="DEHYDROGENASE_REDUCTASE SDR FAMILY MEMBER 7B"/>
    <property type="match status" value="1"/>
</dbReference>
<dbReference type="InterPro" id="IPR002347">
    <property type="entry name" value="SDR_fam"/>
</dbReference>
<keyword evidence="2" id="KW-0560">Oxidoreductase</keyword>
<evidence type="ECO:0000256" key="1">
    <source>
        <dbReference type="ARBA" id="ARBA00006484"/>
    </source>
</evidence>
<evidence type="ECO:0000256" key="2">
    <source>
        <dbReference type="ARBA" id="ARBA00023002"/>
    </source>
</evidence>
<proteinExistence type="inferred from homology"/>
<comment type="similarity">
    <text evidence="1">Belongs to the short-chain dehydrogenases/reductases (SDR) family.</text>
</comment>
<reference evidence="3 4" key="1">
    <citation type="submission" date="2021-04" db="EMBL/GenBank/DDBJ databases">
        <authorList>
            <person name="Pira H."/>
            <person name="Risdian C."/>
            <person name="Wink J."/>
        </authorList>
    </citation>
    <scope>NUCLEOTIDE SEQUENCE [LARGE SCALE GENOMIC DNA]</scope>
    <source>
        <strain evidence="3 4">WHA3</strain>
    </source>
</reference>
<organism evidence="3 4">
    <name type="scientific">Pacificimonas pallii</name>
    <dbReference type="NCBI Taxonomy" id="2827236"/>
    <lineage>
        <taxon>Bacteria</taxon>
        <taxon>Pseudomonadati</taxon>
        <taxon>Pseudomonadota</taxon>
        <taxon>Alphaproteobacteria</taxon>
        <taxon>Sphingomonadales</taxon>
        <taxon>Sphingosinicellaceae</taxon>
        <taxon>Pacificimonas</taxon>
    </lineage>
</organism>
<dbReference type="InterPro" id="IPR020904">
    <property type="entry name" value="Sc_DH/Rdtase_CS"/>
</dbReference>
<sequence length="272" mass="28304">MGVHSVKPSADTLSGQTVWITGASSGIGRALAIAMSAAGANIILSGRRAEALNAAAADCAGETLILPFEATDYDALPGIVAEASTWQGTPDILVNNAGISQRALGVDTDFDVYRRLMEVDFFAPLRLTQLLLPAMLERGSGTLIQVASLAGKIGVPMRTGYCAAKHALMGYSDALRAENARHGLNVLSVTPGFVQTDIAANAVDGKGNRYGPNDDPVNHGITAEMAADQIIAALNAGKREITVGTAQERANAVMARLLPGMTMDRMAERTGA</sequence>
<dbReference type="PANTHER" id="PTHR44196">
    <property type="entry name" value="DEHYDROGENASE/REDUCTASE SDR FAMILY MEMBER 7B"/>
    <property type="match status" value="1"/>
</dbReference>
<dbReference type="Pfam" id="PF00106">
    <property type="entry name" value="adh_short"/>
    <property type="match status" value="1"/>
</dbReference>
<dbReference type="PROSITE" id="PS00061">
    <property type="entry name" value="ADH_SHORT"/>
    <property type="match status" value="1"/>
</dbReference>
<dbReference type="Proteomes" id="UP000722336">
    <property type="component" value="Unassembled WGS sequence"/>
</dbReference>
<evidence type="ECO:0000313" key="4">
    <source>
        <dbReference type="Proteomes" id="UP000722336"/>
    </source>
</evidence>